<gene>
    <name evidence="6" type="ORF">FR932_12710</name>
</gene>
<dbReference type="GO" id="GO:0006355">
    <property type="term" value="P:regulation of DNA-templated transcription"/>
    <property type="evidence" value="ECO:0007669"/>
    <property type="project" value="InterPro"/>
</dbReference>
<dbReference type="GO" id="GO:0000976">
    <property type="term" value="F:transcription cis-regulatory region binding"/>
    <property type="evidence" value="ECO:0007669"/>
    <property type="project" value="TreeGrafter"/>
</dbReference>
<protein>
    <submittedName>
        <fullName evidence="6">Response regulator transcription factor</fullName>
    </submittedName>
</protein>
<dbReference type="OrthoDB" id="9802426at2"/>
<dbReference type="SUPFAM" id="SSF46894">
    <property type="entry name" value="C-terminal effector domain of the bipartite response regulators"/>
    <property type="match status" value="1"/>
</dbReference>
<dbReference type="RefSeq" id="WP_019439479.1">
    <property type="nucleotide sequence ID" value="NZ_ALOE01000002.1"/>
</dbReference>
<dbReference type="PROSITE" id="PS51755">
    <property type="entry name" value="OMPR_PHOB"/>
    <property type="match status" value="1"/>
</dbReference>
<dbReference type="AlphaFoldDB" id="A0A5J6WNZ9"/>
<keyword evidence="2" id="KW-0597">Phosphoprotein</keyword>
<dbReference type="Pfam" id="PF00486">
    <property type="entry name" value="Trans_reg_C"/>
    <property type="match status" value="1"/>
</dbReference>
<evidence type="ECO:0000313" key="7">
    <source>
        <dbReference type="Proteomes" id="UP000327424"/>
    </source>
</evidence>
<sequence>MSKGKILIIEDDSEICRLTQMYLEAEQYHSCIVEDGLAAIDAIKEYQPDLILLDLMLPGMSGADICREARLFYNGMILILTASDDEMSEVSLFKFGADDYVTKPIRGHVLLARIEALLRRSRLSAEPVQTETRNTDITIDTQTQTAWYKQADLQLTNAEFEILHVLIDNVGQVVTREECCKVFRGIDYEFNDRSIDMRVSGLRKKLISHNSPNNLIRTIRNKGYVLVSL</sequence>
<organism evidence="6 7">
    <name type="scientific">Moritella marina ATCC 15381</name>
    <dbReference type="NCBI Taxonomy" id="1202962"/>
    <lineage>
        <taxon>Bacteria</taxon>
        <taxon>Pseudomonadati</taxon>
        <taxon>Pseudomonadota</taxon>
        <taxon>Gammaproteobacteria</taxon>
        <taxon>Alteromonadales</taxon>
        <taxon>Moritellaceae</taxon>
        <taxon>Moritella</taxon>
    </lineage>
</organism>
<dbReference type="Pfam" id="PF00072">
    <property type="entry name" value="Response_reg"/>
    <property type="match status" value="1"/>
</dbReference>
<dbReference type="GO" id="GO:0005829">
    <property type="term" value="C:cytosol"/>
    <property type="evidence" value="ECO:0007669"/>
    <property type="project" value="TreeGrafter"/>
</dbReference>
<dbReference type="GO" id="GO:0032993">
    <property type="term" value="C:protein-DNA complex"/>
    <property type="evidence" value="ECO:0007669"/>
    <property type="project" value="TreeGrafter"/>
</dbReference>
<reference evidence="6 7" key="1">
    <citation type="submission" date="2019-09" db="EMBL/GenBank/DDBJ databases">
        <title>Hybrid Assembly of the complete Genome of the Deep-Sea Bacterium Moritella marina from long Nanopore and Illumina reads.</title>
        <authorList>
            <person name="Magin S."/>
            <person name="Georgoulis A."/>
            <person name="Papadimitriou K."/>
            <person name="Iliakis G."/>
            <person name="Vorgias C.E."/>
        </authorList>
    </citation>
    <scope>NUCLEOTIDE SEQUENCE [LARGE SCALE GENOMIC DNA]</scope>
    <source>
        <strain evidence="6 7">MP-1</strain>
    </source>
</reference>
<evidence type="ECO:0000256" key="2">
    <source>
        <dbReference type="PROSITE-ProRule" id="PRU00169"/>
    </source>
</evidence>
<keyword evidence="7" id="KW-1185">Reference proteome</keyword>
<accession>A0A5J6WNZ9</accession>
<feature type="domain" description="OmpR/PhoB-type" evidence="5">
    <location>
        <begin position="129"/>
        <end position="228"/>
    </location>
</feature>
<dbReference type="InterPro" id="IPR036388">
    <property type="entry name" value="WH-like_DNA-bd_sf"/>
</dbReference>
<feature type="domain" description="Response regulatory" evidence="4">
    <location>
        <begin position="5"/>
        <end position="118"/>
    </location>
</feature>
<feature type="modified residue" description="4-aspartylphosphate" evidence="2">
    <location>
        <position position="54"/>
    </location>
</feature>
<dbReference type="InterPro" id="IPR011006">
    <property type="entry name" value="CheY-like_superfamily"/>
</dbReference>
<evidence type="ECO:0000313" key="6">
    <source>
        <dbReference type="EMBL" id="QFI38650.1"/>
    </source>
</evidence>
<dbReference type="SMART" id="SM00448">
    <property type="entry name" value="REC"/>
    <property type="match status" value="1"/>
</dbReference>
<dbReference type="Gene3D" id="3.40.50.2300">
    <property type="match status" value="1"/>
</dbReference>
<dbReference type="InterPro" id="IPR039420">
    <property type="entry name" value="WalR-like"/>
</dbReference>
<dbReference type="Proteomes" id="UP000327424">
    <property type="component" value="Chromosome"/>
</dbReference>
<evidence type="ECO:0000259" key="4">
    <source>
        <dbReference type="PROSITE" id="PS50110"/>
    </source>
</evidence>
<dbReference type="SMART" id="SM00862">
    <property type="entry name" value="Trans_reg_C"/>
    <property type="match status" value="1"/>
</dbReference>
<name>A0A5J6WNZ9_MORMI</name>
<dbReference type="PANTHER" id="PTHR48111">
    <property type="entry name" value="REGULATOR OF RPOS"/>
    <property type="match status" value="1"/>
</dbReference>
<proteinExistence type="predicted"/>
<feature type="DNA-binding region" description="OmpR/PhoB-type" evidence="3">
    <location>
        <begin position="129"/>
        <end position="228"/>
    </location>
</feature>
<dbReference type="EMBL" id="CP044399">
    <property type="protein sequence ID" value="QFI38650.1"/>
    <property type="molecule type" value="Genomic_DNA"/>
</dbReference>
<evidence type="ECO:0000256" key="3">
    <source>
        <dbReference type="PROSITE-ProRule" id="PRU01091"/>
    </source>
</evidence>
<dbReference type="KEGG" id="mmaa:FR932_12710"/>
<dbReference type="PROSITE" id="PS50110">
    <property type="entry name" value="RESPONSE_REGULATORY"/>
    <property type="match status" value="1"/>
</dbReference>
<evidence type="ECO:0000259" key="5">
    <source>
        <dbReference type="PROSITE" id="PS51755"/>
    </source>
</evidence>
<dbReference type="InterPro" id="IPR016032">
    <property type="entry name" value="Sig_transdc_resp-reg_C-effctor"/>
</dbReference>
<dbReference type="InterPro" id="IPR001789">
    <property type="entry name" value="Sig_transdc_resp-reg_receiver"/>
</dbReference>
<dbReference type="InterPro" id="IPR001867">
    <property type="entry name" value="OmpR/PhoB-type_DNA-bd"/>
</dbReference>
<dbReference type="PANTHER" id="PTHR48111:SF47">
    <property type="entry name" value="TRANSCRIPTIONAL REGULATORY PROTEIN RSTA"/>
    <property type="match status" value="1"/>
</dbReference>
<dbReference type="CDD" id="cd00383">
    <property type="entry name" value="trans_reg_C"/>
    <property type="match status" value="1"/>
</dbReference>
<dbReference type="SUPFAM" id="SSF52172">
    <property type="entry name" value="CheY-like"/>
    <property type="match status" value="1"/>
</dbReference>
<evidence type="ECO:0000256" key="1">
    <source>
        <dbReference type="ARBA" id="ARBA00023125"/>
    </source>
</evidence>
<dbReference type="Gene3D" id="1.10.10.10">
    <property type="entry name" value="Winged helix-like DNA-binding domain superfamily/Winged helix DNA-binding domain"/>
    <property type="match status" value="1"/>
</dbReference>
<keyword evidence="1 3" id="KW-0238">DNA-binding</keyword>
<dbReference type="GO" id="GO:0000156">
    <property type="term" value="F:phosphorelay response regulator activity"/>
    <property type="evidence" value="ECO:0007669"/>
    <property type="project" value="TreeGrafter"/>
</dbReference>